<dbReference type="AlphaFoldDB" id="A0A0G0Z6T8"/>
<evidence type="ECO:0000256" key="1">
    <source>
        <dbReference type="SAM" id="Phobius"/>
    </source>
</evidence>
<keyword evidence="1" id="KW-0472">Membrane</keyword>
<accession>A0A0G0Z6T8</accession>
<keyword evidence="1" id="KW-1133">Transmembrane helix</keyword>
<dbReference type="EMBL" id="LCBL01000005">
    <property type="protein sequence ID" value="KKS08733.1"/>
    <property type="molecule type" value="Genomic_DNA"/>
</dbReference>
<evidence type="ECO:0000313" key="2">
    <source>
        <dbReference type="EMBL" id="KKS08733.1"/>
    </source>
</evidence>
<feature type="transmembrane region" description="Helical" evidence="1">
    <location>
        <begin position="20"/>
        <end position="38"/>
    </location>
</feature>
<reference evidence="2 3" key="1">
    <citation type="journal article" date="2015" name="Nature">
        <title>rRNA introns, odd ribosomes, and small enigmatic genomes across a large radiation of phyla.</title>
        <authorList>
            <person name="Brown C.T."/>
            <person name="Hug L.A."/>
            <person name="Thomas B.C."/>
            <person name="Sharon I."/>
            <person name="Castelle C.J."/>
            <person name="Singh A."/>
            <person name="Wilkins M.J."/>
            <person name="Williams K.H."/>
            <person name="Banfield J.F."/>
        </authorList>
    </citation>
    <scope>NUCLEOTIDE SEQUENCE [LARGE SCALE GENOMIC DNA]</scope>
</reference>
<dbReference type="Proteomes" id="UP000033869">
    <property type="component" value="Unassembled WGS sequence"/>
</dbReference>
<keyword evidence="1" id="KW-0812">Transmembrane</keyword>
<feature type="transmembrane region" description="Helical" evidence="1">
    <location>
        <begin position="119"/>
        <end position="143"/>
    </location>
</feature>
<evidence type="ECO:0000313" key="3">
    <source>
        <dbReference type="Proteomes" id="UP000033869"/>
    </source>
</evidence>
<gene>
    <name evidence="2" type="ORF">UU65_C0005G0044</name>
</gene>
<organism evidence="2 3">
    <name type="scientific">candidate division CPR2 bacterium GW2011_GWC1_41_48</name>
    <dbReference type="NCBI Taxonomy" id="1618344"/>
    <lineage>
        <taxon>Bacteria</taxon>
        <taxon>Bacteria division CPR2</taxon>
    </lineage>
</organism>
<comment type="caution">
    <text evidence="2">The sequence shown here is derived from an EMBL/GenBank/DDBJ whole genome shotgun (WGS) entry which is preliminary data.</text>
</comment>
<protein>
    <submittedName>
        <fullName evidence="2">Uncharacterized protein</fullName>
    </submittedName>
</protein>
<proteinExistence type="predicted"/>
<name>A0A0G0Z6T8_UNCC2</name>
<sequence>MRNQFIEILQRMDKKAIKSFIGLGIILFFLSFLIAYLNRDISQALPFTIATTLAAIAMTMIYLGVGIFRGTLRKADEREMAVMVRADAFAWRFMDVVLVIWLLYGLSSENNFNLIGDLGFANALYLTFPFIAYIIAKVINVFLMRGIGKK</sequence>
<feature type="transmembrane region" description="Helical" evidence="1">
    <location>
        <begin position="44"/>
        <end position="68"/>
    </location>
</feature>
<feature type="transmembrane region" description="Helical" evidence="1">
    <location>
        <begin position="89"/>
        <end position="107"/>
    </location>
</feature>